<gene>
    <name evidence="1" type="ORF">DWY25_08115</name>
</gene>
<sequence length="361" mass="41133">MRWADEALDQAIRERRARWLSAFAIQAEPLRQKILLAIDECDPAAWKQKRILRLSWAEGKTRIMKITQEAQVTPDQIEARCGFCEALRQGGVRTIRYLKTKSGYCLEDEGYLITLEEDAGPAFDKISLALAAKIGALTAQMHKTALAMELHLPYSTIFEPMGRNEVNALPLFSQWIQQGRLDRWTDLVRQIIRERIRAEAALDWVWDSLPHAACQGDLSLGNLGCTAEGDLIIFDYNIAGEAVLVSDMILEGLLICREYETEDQASAEACFQSYVRAYGKVRPLTEKERVAAELLYSLNSAFWFTWIAYRETSLEKALVQNAAEAVEKHLHRILAELTARNFSTFLEESERTSDNGREKRR</sequence>
<dbReference type="Gene3D" id="3.90.1200.10">
    <property type="match status" value="1"/>
</dbReference>
<accession>A0A412G2P8</accession>
<dbReference type="Proteomes" id="UP000284178">
    <property type="component" value="Unassembled WGS sequence"/>
</dbReference>
<dbReference type="EMBL" id="QRUP01000008">
    <property type="protein sequence ID" value="RGR74735.1"/>
    <property type="molecule type" value="Genomic_DNA"/>
</dbReference>
<dbReference type="InterPro" id="IPR011009">
    <property type="entry name" value="Kinase-like_dom_sf"/>
</dbReference>
<evidence type="ECO:0008006" key="3">
    <source>
        <dbReference type="Google" id="ProtNLM"/>
    </source>
</evidence>
<evidence type="ECO:0000313" key="2">
    <source>
        <dbReference type="Proteomes" id="UP000284178"/>
    </source>
</evidence>
<dbReference type="AlphaFoldDB" id="A0A412G2P8"/>
<proteinExistence type="predicted"/>
<dbReference type="SUPFAM" id="SSF56112">
    <property type="entry name" value="Protein kinase-like (PK-like)"/>
    <property type="match status" value="1"/>
</dbReference>
<organism evidence="1 2">
    <name type="scientific">Holdemania filiformis</name>
    <dbReference type="NCBI Taxonomy" id="61171"/>
    <lineage>
        <taxon>Bacteria</taxon>
        <taxon>Bacillati</taxon>
        <taxon>Bacillota</taxon>
        <taxon>Erysipelotrichia</taxon>
        <taxon>Erysipelotrichales</taxon>
        <taxon>Erysipelotrichaceae</taxon>
        <taxon>Holdemania</taxon>
    </lineage>
</organism>
<evidence type="ECO:0000313" key="1">
    <source>
        <dbReference type="EMBL" id="RGR74735.1"/>
    </source>
</evidence>
<comment type="caution">
    <text evidence="1">The sequence shown here is derived from an EMBL/GenBank/DDBJ whole genome shotgun (WGS) entry which is preliminary data.</text>
</comment>
<keyword evidence="2" id="KW-1185">Reference proteome</keyword>
<reference evidence="1 2" key="1">
    <citation type="submission" date="2018-08" db="EMBL/GenBank/DDBJ databases">
        <title>A genome reference for cultivated species of the human gut microbiota.</title>
        <authorList>
            <person name="Zou Y."/>
            <person name="Xue W."/>
            <person name="Luo G."/>
        </authorList>
    </citation>
    <scope>NUCLEOTIDE SEQUENCE [LARGE SCALE GENOMIC DNA]</scope>
    <source>
        <strain evidence="1 2">AF24-29</strain>
    </source>
</reference>
<dbReference type="RefSeq" id="WP_117894816.1">
    <property type="nucleotide sequence ID" value="NZ_CABJCV010000008.1"/>
</dbReference>
<dbReference type="GeneID" id="83015368"/>
<protein>
    <recommendedName>
        <fullName evidence="3">Aminoglycoside phosphotransferase domain-containing protein</fullName>
    </recommendedName>
</protein>
<name>A0A412G2P8_9FIRM</name>